<evidence type="ECO:0000313" key="2">
    <source>
        <dbReference type="EMBL" id="RCW38723.1"/>
    </source>
</evidence>
<proteinExistence type="predicted"/>
<protein>
    <submittedName>
        <fullName evidence="2">Uncharacterized protein</fullName>
    </submittedName>
</protein>
<comment type="caution">
    <text evidence="2">The sequence shown here is derived from an EMBL/GenBank/DDBJ whole genome shotgun (WGS) entry which is preliminary data.</text>
</comment>
<feature type="region of interest" description="Disordered" evidence="1">
    <location>
        <begin position="34"/>
        <end position="73"/>
    </location>
</feature>
<dbReference type="EMBL" id="QPIZ01000003">
    <property type="protein sequence ID" value="RCW38723.1"/>
    <property type="molecule type" value="Genomic_DNA"/>
</dbReference>
<sequence length="87" mass="9779">MAMLQNLALQIEKMKAKYLKYYFSNALLVRREKGGYDRPGRSLKGANLNNPGSKTRGKTEQAGSGSRMGANNYNPDFLLVVKIRHCE</sequence>
<accession>A0A2T0XME6</accession>
<gene>
    <name evidence="2" type="ORF">DFO77_103195</name>
</gene>
<evidence type="ECO:0000256" key="1">
    <source>
        <dbReference type="SAM" id="MobiDB-lite"/>
    </source>
</evidence>
<evidence type="ECO:0000313" key="3">
    <source>
        <dbReference type="Proteomes" id="UP000252733"/>
    </source>
</evidence>
<reference evidence="2 3" key="1">
    <citation type="submission" date="2018-07" db="EMBL/GenBank/DDBJ databases">
        <title>Freshwater and sediment microbial communities from various areas in North America, analyzing microbe dynamics in response to fracking.</title>
        <authorList>
            <person name="Lamendella R."/>
        </authorList>
    </citation>
    <scope>NUCLEOTIDE SEQUENCE [LARGE SCALE GENOMIC DNA]</scope>
    <source>
        <strain evidence="2 3">160A</strain>
    </source>
</reference>
<organism evidence="2 3">
    <name type="scientific">Marinilabilia salmonicolor</name>
    <dbReference type="NCBI Taxonomy" id="989"/>
    <lineage>
        <taxon>Bacteria</taxon>
        <taxon>Pseudomonadati</taxon>
        <taxon>Bacteroidota</taxon>
        <taxon>Bacteroidia</taxon>
        <taxon>Marinilabiliales</taxon>
        <taxon>Marinilabiliaceae</taxon>
        <taxon>Marinilabilia</taxon>
    </lineage>
</organism>
<keyword evidence="3" id="KW-1185">Reference proteome</keyword>
<name>A0A2T0XME6_9BACT</name>
<dbReference type="AlphaFoldDB" id="A0A2T0XME6"/>
<dbReference type="Proteomes" id="UP000252733">
    <property type="component" value="Unassembled WGS sequence"/>
</dbReference>
<feature type="compositionally biased region" description="Polar residues" evidence="1">
    <location>
        <begin position="61"/>
        <end position="73"/>
    </location>
</feature>